<feature type="compositionally biased region" description="Polar residues" evidence="11">
    <location>
        <begin position="1"/>
        <end position="17"/>
    </location>
</feature>
<comment type="similarity">
    <text evidence="1 10">Belongs to the phosphatase and actin regulator family.</text>
</comment>
<dbReference type="PROSITE" id="PS51073">
    <property type="entry name" value="RPEL"/>
    <property type="match status" value="3"/>
</dbReference>
<evidence type="ECO:0000256" key="4">
    <source>
        <dbReference type="ARBA" id="ARBA00022490"/>
    </source>
</evidence>
<feature type="compositionally biased region" description="Pro residues" evidence="11">
    <location>
        <begin position="813"/>
        <end position="835"/>
    </location>
</feature>
<dbReference type="PANTHER" id="PTHR12751:SF4">
    <property type="entry name" value="PHOSPHATASE AND ACTIN REGULATOR 4"/>
    <property type="match status" value="1"/>
</dbReference>
<evidence type="ECO:0000256" key="2">
    <source>
        <dbReference type="ARBA" id="ARBA00011844"/>
    </source>
</evidence>
<reference evidence="12" key="3">
    <citation type="submission" date="2025-09" db="UniProtKB">
        <authorList>
            <consortium name="Ensembl"/>
        </authorList>
    </citation>
    <scope>IDENTIFICATION</scope>
</reference>
<dbReference type="Gene3D" id="6.10.140.2130">
    <property type="match status" value="1"/>
</dbReference>
<dbReference type="GO" id="GO:0061386">
    <property type="term" value="P:closure of optic fissure"/>
    <property type="evidence" value="ECO:0007669"/>
    <property type="project" value="UniProtKB-UniRule"/>
</dbReference>
<dbReference type="GO" id="GO:0001755">
    <property type="term" value="P:neural crest cell migration"/>
    <property type="evidence" value="ECO:0007669"/>
    <property type="project" value="UniProtKB-UniRule"/>
</dbReference>
<evidence type="ECO:0000256" key="6">
    <source>
        <dbReference type="ARBA" id="ARBA00022902"/>
    </source>
</evidence>
<dbReference type="GO" id="GO:0030027">
    <property type="term" value="C:lamellipodium"/>
    <property type="evidence" value="ECO:0007669"/>
    <property type="project" value="UniProtKB-SubCell"/>
</dbReference>
<feature type="region of interest" description="Disordered" evidence="11">
    <location>
        <begin position="1"/>
        <end position="49"/>
    </location>
</feature>
<feature type="compositionally biased region" description="Basic and acidic residues" evidence="11">
    <location>
        <begin position="166"/>
        <end position="194"/>
    </location>
</feature>
<evidence type="ECO:0000256" key="5">
    <source>
        <dbReference type="ARBA" id="ARBA00022737"/>
    </source>
</evidence>
<dbReference type="GO" id="GO:0005737">
    <property type="term" value="C:cytoplasm"/>
    <property type="evidence" value="ECO:0007669"/>
    <property type="project" value="UniProtKB-SubCell"/>
</dbReference>
<evidence type="ECO:0000313" key="13">
    <source>
        <dbReference type="Proteomes" id="UP000694680"/>
    </source>
</evidence>
<keyword evidence="8 10" id="KW-0966">Cell projection</keyword>
<feature type="compositionally biased region" description="Low complexity" evidence="11">
    <location>
        <begin position="609"/>
        <end position="627"/>
    </location>
</feature>
<comment type="subunit">
    <text evidence="2 10">Binds PPP1CA and actin.</text>
</comment>
<feature type="region of interest" description="Disordered" evidence="11">
    <location>
        <begin position="98"/>
        <end position="691"/>
    </location>
</feature>
<sequence length="1176" mass="138184">MGHSASSETVAQQPTQHSTEDEVDLQQSTAGGEEGSSSPPTKRKGKFSKMGLIFKPWKWRKKKTSEKFTETSIALERKISVRKSRQELIARGVLKDIPDTENNDINHSKAQPVKNGHPVPMDVDKVSEGGVRVSRGESDFKGNALKPPSLDERRSRVPSDSSLNREPLDVDSHARLALDVDRRSRIPSDIDKRGSLPRGPPQDDRYRREEKKDVRDDREHRGRKDREEPERRDWREERERDGGMDRRDDRERREWRDDRDKKDNRPERENKDWRDRDNREKRDLEENTRRDRKERDMRDRDERERKDRDERERRDRDERERRDRDERERRDRDERERRDRDEREKRDRDEKERRDRDEKERIDREEKERRDGEEKEKRDREERERRDREERERRDREEREMKIHEEREMKDQEEKERRDREDRDQRENRDRFEDKDKRDDREWRVERERRESRDDRIREERERKDAREEKDRKDDRDREKWEEWTKRNDRDRRDEGEKRSGTQQFMDELRSVVRPHSEMDLRPLLQKSSSEDNKKTRPASESERSSTLPRYATPTEMPYRERSESAGIRFVPNPRSTQDSQPDPPPPHQKQALLPPKFLMSSSDRIPPSSSSSSSASSSSSSSSSSAVPPIAKPPRTVSLIVDDQSRTSLLGDSDHPPPVPPHAKQPPVPPPKPINRNSSPAMFASSLNRGSKVRQRQPCYWTSWKRQNELGLYLSLPVNLHFRFYQNYSELSQSASGVIVIPAPTKRSPPTPPKRMTPVTKRHSSDSLPHSQVPESPTNNQSSSFIPLPSLKADVSEEQTAITAPQAFPEPSFSPPSHIPPSPPRVHFLHPPPVTTATTTPSAVPVPTIQADPPSPSTEPPSQPPSIPLHVLIQRALASPSPAQPNPDIPHRAHSLLFESPPEFLSDIGGNSRNSLPITIEPLRLPEDDDFDMEEEMRKLVPQRPPRQPELEPRSRRALAGDPRVSVIPEVGGPDDSEEESDSDGPILYRDDDEDEDDEDVPQSGLATRVKRKDTLALKLERQERQERERDEGQESDNMSWQNREQWLAMRNRIGTALTRRLSQRPTAVELEQRNILPAKNEADRQLERREIKRRLTRKLSQRPTVAELQARKILRFHEYVECTHAHDYDRRADKPWTKLTPADKAAIRKELNEFKSSEMEVHEESRIYTRFHRP</sequence>
<evidence type="ECO:0000256" key="7">
    <source>
        <dbReference type="ARBA" id="ARBA00023203"/>
    </source>
</evidence>
<feature type="compositionally biased region" description="Polar residues" evidence="11">
    <location>
        <begin position="767"/>
        <end position="786"/>
    </location>
</feature>
<comment type="subcellular location">
    <subcellularLocation>
        <location evidence="10">Cytoplasm</location>
    </subcellularLocation>
    <subcellularLocation>
        <location evidence="10">Cell projection</location>
        <location evidence="10">Lamellipodium</location>
    </subcellularLocation>
</comment>
<dbReference type="GO" id="GO:0072542">
    <property type="term" value="F:protein phosphatase activator activity"/>
    <property type="evidence" value="ECO:0007669"/>
    <property type="project" value="UniProtKB-UniRule"/>
</dbReference>
<evidence type="ECO:0000256" key="10">
    <source>
        <dbReference type="RuleBase" id="RU367131"/>
    </source>
</evidence>
<dbReference type="GO" id="GO:0048484">
    <property type="term" value="P:enteric nervous system development"/>
    <property type="evidence" value="ECO:0007669"/>
    <property type="project" value="UniProtKB-UniRule"/>
</dbReference>
<feature type="compositionally biased region" description="Pro residues" evidence="11">
    <location>
        <begin position="854"/>
        <end position="868"/>
    </location>
</feature>
<feature type="compositionally biased region" description="Basic and acidic residues" evidence="11">
    <location>
        <begin position="507"/>
        <end position="521"/>
    </location>
</feature>
<feature type="compositionally biased region" description="Polar residues" evidence="11">
    <location>
        <begin position="25"/>
        <end position="40"/>
    </location>
</feature>
<feature type="region of interest" description="Disordered" evidence="11">
    <location>
        <begin position="908"/>
        <end position="1044"/>
    </location>
</feature>
<feature type="repeat" description="RPEL" evidence="9">
    <location>
        <begin position="73"/>
        <end position="98"/>
    </location>
</feature>
<feature type="compositionally biased region" description="Basic and acidic residues" evidence="11">
    <location>
        <begin position="201"/>
        <end position="500"/>
    </location>
</feature>
<dbReference type="InterPro" id="IPR004018">
    <property type="entry name" value="RPEL_repeat"/>
</dbReference>
<accession>A0A8C5GAH3</accession>
<dbReference type="GO" id="GO:0008157">
    <property type="term" value="F:protein phosphatase 1 binding"/>
    <property type="evidence" value="ECO:0007669"/>
    <property type="project" value="UniProtKB-UniRule"/>
</dbReference>
<feature type="repeat" description="RPEL" evidence="9">
    <location>
        <begin position="1095"/>
        <end position="1120"/>
    </location>
</feature>
<evidence type="ECO:0000256" key="1">
    <source>
        <dbReference type="ARBA" id="ARBA00009795"/>
    </source>
</evidence>
<feature type="compositionally biased region" description="Low complexity" evidence="11">
    <location>
        <begin position="836"/>
        <end position="849"/>
    </location>
</feature>
<dbReference type="SMART" id="SM00707">
    <property type="entry name" value="RPEL"/>
    <property type="match status" value="3"/>
</dbReference>
<dbReference type="GO" id="GO:0001843">
    <property type="term" value="P:neural tube closure"/>
    <property type="evidence" value="ECO:0007669"/>
    <property type="project" value="UniProtKB-UniRule"/>
</dbReference>
<keyword evidence="5" id="KW-0677">Repeat</keyword>
<feature type="compositionally biased region" description="Basic and acidic residues" evidence="11">
    <location>
        <begin position="529"/>
        <end position="544"/>
    </location>
</feature>
<feature type="region of interest" description="Disordered" evidence="11">
    <location>
        <begin position="743"/>
        <end position="788"/>
    </location>
</feature>
<feature type="compositionally biased region" description="Polar residues" evidence="11">
    <location>
        <begin position="676"/>
        <end position="690"/>
    </location>
</feature>
<organism evidence="12 13">
    <name type="scientific">Gouania willdenowi</name>
    <name type="common">Blunt-snouted clingfish</name>
    <name type="synonym">Lepadogaster willdenowi</name>
    <dbReference type="NCBI Taxonomy" id="441366"/>
    <lineage>
        <taxon>Eukaryota</taxon>
        <taxon>Metazoa</taxon>
        <taxon>Chordata</taxon>
        <taxon>Craniata</taxon>
        <taxon>Vertebrata</taxon>
        <taxon>Euteleostomi</taxon>
        <taxon>Actinopterygii</taxon>
        <taxon>Neopterygii</taxon>
        <taxon>Teleostei</taxon>
        <taxon>Neoteleostei</taxon>
        <taxon>Acanthomorphata</taxon>
        <taxon>Ovalentaria</taxon>
        <taxon>Blenniimorphae</taxon>
        <taxon>Blenniiformes</taxon>
        <taxon>Gobiesocoidei</taxon>
        <taxon>Gobiesocidae</taxon>
        <taxon>Gobiesocinae</taxon>
        <taxon>Gouania</taxon>
    </lineage>
</organism>
<evidence type="ECO:0000256" key="8">
    <source>
        <dbReference type="ARBA" id="ARBA00023273"/>
    </source>
</evidence>
<dbReference type="GO" id="GO:0003779">
    <property type="term" value="F:actin binding"/>
    <property type="evidence" value="ECO:0007669"/>
    <property type="project" value="UniProtKB-UniRule"/>
</dbReference>
<dbReference type="GeneID" id="114471887"/>
<name>A0A8C5GAH3_GOUWI</name>
<keyword evidence="7 10" id="KW-0009">Actin-binding</keyword>
<evidence type="ECO:0000313" key="12">
    <source>
        <dbReference type="Ensembl" id="ENSGWIP00000026805.1"/>
    </source>
</evidence>
<evidence type="ECO:0000256" key="11">
    <source>
        <dbReference type="SAM" id="MobiDB-lite"/>
    </source>
</evidence>
<keyword evidence="6 10" id="KW-0524">Neurogenesis</keyword>
<evidence type="ECO:0000256" key="3">
    <source>
        <dbReference type="ARBA" id="ARBA00022473"/>
    </source>
</evidence>
<dbReference type="OrthoDB" id="5563016at2759"/>
<keyword evidence="4 10" id="KW-0963">Cytoplasm</keyword>
<dbReference type="Proteomes" id="UP000694680">
    <property type="component" value="Chromosome 11"/>
</dbReference>
<dbReference type="Ensembl" id="ENSGWIT00000029281.1">
    <property type="protein sequence ID" value="ENSGWIP00000026805.1"/>
    <property type="gene ID" value="ENSGWIG00000014061.1"/>
</dbReference>
<gene>
    <name evidence="12" type="primary">phactr4a</name>
</gene>
<reference evidence="12" key="1">
    <citation type="submission" date="2020-06" db="EMBL/GenBank/DDBJ databases">
        <authorList>
            <consortium name="Wellcome Sanger Institute Data Sharing"/>
        </authorList>
    </citation>
    <scope>NUCLEOTIDE SEQUENCE [LARGE SCALE GENOMIC DNA]</scope>
</reference>
<feature type="region of interest" description="Disordered" evidence="11">
    <location>
        <begin position="807"/>
        <end position="869"/>
    </location>
</feature>
<proteinExistence type="inferred from homology"/>
<keyword evidence="3 10" id="KW-0217">Developmental protein</keyword>
<feature type="compositionally biased region" description="Acidic residues" evidence="11">
    <location>
        <begin position="974"/>
        <end position="984"/>
    </location>
</feature>
<feature type="compositionally biased region" description="Acidic residues" evidence="11">
    <location>
        <begin position="992"/>
        <end position="1002"/>
    </location>
</feature>
<dbReference type="GO" id="GO:0051726">
    <property type="term" value="P:regulation of cell cycle"/>
    <property type="evidence" value="ECO:0007669"/>
    <property type="project" value="UniProtKB-UniRule"/>
</dbReference>
<dbReference type="GO" id="GO:0030036">
    <property type="term" value="P:actin cytoskeleton organization"/>
    <property type="evidence" value="ECO:0007669"/>
    <property type="project" value="UniProtKB-UniRule"/>
</dbReference>
<dbReference type="GO" id="GO:2001045">
    <property type="term" value="P:negative regulation of integrin-mediated signaling pathway"/>
    <property type="evidence" value="ECO:0007669"/>
    <property type="project" value="UniProtKB-UniRule"/>
</dbReference>
<evidence type="ECO:0000256" key="9">
    <source>
        <dbReference type="PROSITE-ProRule" id="PRU00401"/>
    </source>
</evidence>
<dbReference type="RefSeq" id="XP_028316672.1">
    <property type="nucleotide sequence ID" value="XM_028460871.1"/>
</dbReference>
<reference evidence="12" key="2">
    <citation type="submission" date="2025-08" db="UniProtKB">
        <authorList>
            <consortium name="Ensembl"/>
        </authorList>
    </citation>
    <scope>IDENTIFICATION</scope>
</reference>
<dbReference type="AlphaFoldDB" id="A0A8C5GAH3"/>
<dbReference type="CTD" id="569383"/>
<dbReference type="PANTHER" id="PTHR12751">
    <property type="entry name" value="PHOSPHATASE AND ACTIN REGULATOR PHACTR"/>
    <property type="match status" value="1"/>
</dbReference>
<dbReference type="Gene3D" id="6.10.140.1750">
    <property type="match status" value="1"/>
</dbReference>
<feature type="compositionally biased region" description="Basic and acidic residues" evidence="11">
    <location>
        <begin position="1014"/>
        <end position="1034"/>
    </location>
</feature>
<protein>
    <recommendedName>
        <fullName evidence="10">Phosphatase and actin regulator 4</fullName>
    </recommendedName>
</protein>
<keyword evidence="13" id="KW-1185">Reference proteome</keyword>
<dbReference type="Pfam" id="PF02755">
    <property type="entry name" value="RPEL"/>
    <property type="match status" value="3"/>
</dbReference>
<feature type="repeat" description="RPEL" evidence="9">
    <location>
        <begin position="1057"/>
        <end position="1082"/>
    </location>
</feature>
<dbReference type="GO" id="GO:0007266">
    <property type="term" value="P:Rho protein signal transduction"/>
    <property type="evidence" value="ECO:0007669"/>
    <property type="project" value="UniProtKB-UniRule"/>
</dbReference>
<comment type="function">
    <text evidence="10">Regulator of protein phosphatase 1 (PP1) required for neural tube and optic fissure closure, and enteric neural crest cell (ENCCs) migration during development. Acts as an activator of PP1. During neural tube closure, localizes to the ventral neural tube and activates PP1, leading to down-regulate cell proliferation within cranial neural tissue and the neural retina. Also acts as a regulator of migration of enteric neural crest cells (ENCCs) by activating PP1, leading to repression of the integrin signaling through the rho/rock pathway.</text>
</comment>
<feature type="compositionally biased region" description="Pro residues" evidence="11">
    <location>
        <begin position="657"/>
        <end position="674"/>
    </location>
</feature>